<sequence>MSFIQLLQRSYKAIFNPPDRGSKENAVRFGLLGASTIAPIALIGPAKSHPEAIVVAVAARDRGRAEEYAKKHQIPIIHDSYQDLLNDQSINAVYIALPNGLHYEWALRCLQAGKHVLLEKPATSNAIDAENLFQHPLATAVNAPIIQEAFHYQFHPAWQAFLSEVRRAGSLKAVHCTQTIPRGALAPDDIRFQFELGGGCLMDVGTYALSAVRQVLNRVSVEVVDVTYRVLENTKEGELSEGQVDQYIAASLRTRDGKIATIAADISSSFEWPSFLPKAWRLNIPSPTMPMCQAILEEVSVDALPEYDDAEHLIQRTVTIWNYIVPVVWHRIDISERHRIVKEGRDVKVWKDTRYLKAYNWLENEELAEVYEDWWTTWRCQLEEFIHLVKGRRGSGIRVDAQESIAQMTVIDDIYRKTGLKIRPSSSYKLPCT</sequence>
<gene>
    <name evidence="8" type="ORF">PMG11_06203</name>
</gene>
<protein>
    <recommendedName>
        <fullName evidence="3">D-xylose 1-dehydrogenase (NADP(+), D-xylono-1,5-lactone-forming)</fullName>
        <ecNumber evidence="3">1.1.1.179</ecNumber>
    </recommendedName>
    <alternativeName>
        <fullName evidence="4">D-xylose-NADP dehydrogenase</fullName>
    </alternativeName>
</protein>
<dbReference type="SUPFAM" id="SSF51735">
    <property type="entry name" value="NAD(P)-binding Rossmann-fold domains"/>
    <property type="match status" value="1"/>
</dbReference>
<dbReference type="Gene3D" id="3.40.50.720">
    <property type="entry name" value="NAD(P)-binding Rossmann-like Domain"/>
    <property type="match status" value="1"/>
</dbReference>
<keyword evidence="9" id="KW-1185">Reference proteome</keyword>
<dbReference type="InterPro" id="IPR050984">
    <property type="entry name" value="Gfo/Idh/MocA_domain"/>
</dbReference>
<dbReference type="InterPro" id="IPR000683">
    <property type="entry name" value="Gfo/Idh/MocA-like_OxRdtase_N"/>
</dbReference>
<keyword evidence="2" id="KW-0560">Oxidoreductase</keyword>
<organism evidence="8 9">
    <name type="scientific">Penicillium brasilianum</name>
    <dbReference type="NCBI Taxonomy" id="104259"/>
    <lineage>
        <taxon>Eukaryota</taxon>
        <taxon>Fungi</taxon>
        <taxon>Dikarya</taxon>
        <taxon>Ascomycota</taxon>
        <taxon>Pezizomycotina</taxon>
        <taxon>Eurotiomycetes</taxon>
        <taxon>Eurotiomycetidae</taxon>
        <taxon>Eurotiales</taxon>
        <taxon>Aspergillaceae</taxon>
        <taxon>Penicillium</taxon>
    </lineage>
</organism>
<reference evidence="9" key="1">
    <citation type="journal article" date="2015" name="Genome Announc.">
        <title>Draft genome sequence of the fungus Penicillium brasilianum MG11.</title>
        <authorList>
            <person name="Horn F."/>
            <person name="Linde J."/>
            <person name="Mattern D.J."/>
            <person name="Walther G."/>
            <person name="Guthke R."/>
            <person name="Brakhage A.A."/>
            <person name="Valiante V."/>
        </authorList>
    </citation>
    <scope>NUCLEOTIDE SEQUENCE [LARGE SCALE GENOMIC DNA]</scope>
    <source>
        <strain evidence="9">MG11</strain>
    </source>
</reference>
<dbReference type="Pfam" id="PF22725">
    <property type="entry name" value="GFO_IDH_MocA_C3"/>
    <property type="match status" value="1"/>
</dbReference>
<evidence type="ECO:0000256" key="4">
    <source>
        <dbReference type="ARBA" id="ARBA00042988"/>
    </source>
</evidence>
<dbReference type="EMBL" id="CDHK01000005">
    <property type="protein sequence ID" value="CEJ57512.1"/>
    <property type="molecule type" value="Genomic_DNA"/>
</dbReference>
<evidence type="ECO:0000313" key="9">
    <source>
        <dbReference type="Proteomes" id="UP000042958"/>
    </source>
</evidence>
<proteinExistence type="inferred from homology"/>
<evidence type="ECO:0000259" key="7">
    <source>
        <dbReference type="Pfam" id="PF22725"/>
    </source>
</evidence>
<dbReference type="AlphaFoldDB" id="A0A0F7TR97"/>
<dbReference type="EC" id="1.1.1.179" evidence="3"/>
<dbReference type="Pfam" id="PF01408">
    <property type="entry name" value="GFO_IDH_MocA"/>
    <property type="match status" value="1"/>
</dbReference>
<comment type="similarity">
    <text evidence="1">Belongs to the Gfo/Idh/MocA family.</text>
</comment>
<accession>A0A0F7TR97</accession>
<dbReference type="STRING" id="104259.A0A0F7TR97"/>
<dbReference type="OrthoDB" id="6417021at2759"/>
<evidence type="ECO:0000313" key="8">
    <source>
        <dbReference type="EMBL" id="CEJ57512.1"/>
    </source>
</evidence>
<evidence type="ECO:0000256" key="5">
    <source>
        <dbReference type="ARBA" id="ARBA00049233"/>
    </source>
</evidence>
<feature type="domain" description="Gfo/Idh/MocA-like oxidoreductase N-terminal" evidence="6">
    <location>
        <begin position="28"/>
        <end position="134"/>
    </location>
</feature>
<dbReference type="SUPFAM" id="SSF55347">
    <property type="entry name" value="Glyceraldehyde-3-phosphate dehydrogenase-like, C-terminal domain"/>
    <property type="match status" value="1"/>
</dbReference>
<evidence type="ECO:0000256" key="1">
    <source>
        <dbReference type="ARBA" id="ARBA00010928"/>
    </source>
</evidence>
<dbReference type="Proteomes" id="UP000042958">
    <property type="component" value="Unassembled WGS sequence"/>
</dbReference>
<dbReference type="PANTHER" id="PTHR22604">
    <property type="entry name" value="OXIDOREDUCTASES"/>
    <property type="match status" value="1"/>
</dbReference>
<dbReference type="PANTHER" id="PTHR22604:SF105">
    <property type="entry name" value="TRANS-1,2-DIHYDROBENZENE-1,2-DIOL DEHYDROGENASE"/>
    <property type="match status" value="1"/>
</dbReference>
<comment type="catalytic activity">
    <reaction evidence="5">
        <text>D-xylose + NADP(+) = D-xylono-1,5-lactone + NADPH + H(+)</text>
        <dbReference type="Rhea" id="RHEA:22000"/>
        <dbReference type="ChEBI" id="CHEBI:15378"/>
        <dbReference type="ChEBI" id="CHEBI:15867"/>
        <dbReference type="ChEBI" id="CHEBI:53455"/>
        <dbReference type="ChEBI" id="CHEBI:57783"/>
        <dbReference type="ChEBI" id="CHEBI:58349"/>
        <dbReference type="EC" id="1.1.1.179"/>
    </reaction>
</comment>
<feature type="domain" description="GFO/IDH/MocA-like oxidoreductase" evidence="7">
    <location>
        <begin position="168"/>
        <end position="269"/>
    </location>
</feature>
<dbReference type="InterPro" id="IPR055170">
    <property type="entry name" value="GFO_IDH_MocA-like_dom"/>
</dbReference>
<evidence type="ECO:0000259" key="6">
    <source>
        <dbReference type="Pfam" id="PF01408"/>
    </source>
</evidence>
<evidence type="ECO:0000256" key="3">
    <source>
        <dbReference type="ARBA" id="ARBA00038984"/>
    </source>
</evidence>
<name>A0A0F7TR97_PENBI</name>
<evidence type="ECO:0000256" key="2">
    <source>
        <dbReference type="ARBA" id="ARBA00023002"/>
    </source>
</evidence>
<dbReference type="InterPro" id="IPR036291">
    <property type="entry name" value="NAD(P)-bd_dom_sf"/>
</dbReference>
<dbReference type="GO" id="GO:0000166">
    <property type="term" value="F:nucleotide binding"/>
    <property type="evidence" value="ECO:0007669"/>
    <property type="project" value="InterPro"/>
</dbReference>
<dbReference type="GO" id="GO:0047837">
    <property type="term" value="F:D-xylose 1-dehydrogenase (NADP+) activity"/>
    <property type="evidence" value="ECO:0007669"/>
    <property type="project" value="UniProtKB-EC"/>
</dbReference>
<dbReference type="Gene3D" id="3.30.360.10">
    <property type="entry name" value="Dihydrodipicolinate Reductase, domain 2"/>
    <property type="match status" value="1"/>
</dbReference>